<dbReference type="AlphaFoldDB" id="A0A9D4GGK8"/>
<keyword evidence="2" id="KW-1185">Reference proteome</keyword>
<reference evidence="1" key="1">
    <citation type="journal article" date="2019" name="bioRxiv">
        <title>The Genome of the Zebra Mussel, Dreissena polymorpha: A Resource for Invasive Species Research.</title>
        <authorList>
            <person name="McCartney M.A."/>
            <person name="Auch B."/>
            <person name="Kono T."/>
            <person name="Mallez S."/>
            <person name="Zhang Y."/>
            <person name="Obille A."/>
            <person name="Becker A."/>
            <person name="Abrahante J.E."/>
            <person name="Garbe J."/>
            <person name="Badalamenti J.P."/>
            <person name="Herman A."/>
            <person name="Mangelson H."/>
            <person name="Liachko I."/>
            <person name="Sullivan S."/>
            <person name="Sone E.D."/>
            <person name="Koren S."/>
            <person name="Silverstein K.A.T."/>
            <person name="Beckman K.B."/>
            <person name="Gohl D.M."/>
        </authorList>
    </citation>
    <scope>NUCLEOTIDE SEQUENCE</scope>
    <source>
        <strain evidence="1">Duluth1</strain>
        <tissue evidence="1">Whole animal</tissue>
    </source>
</reference>
<gene>
    <name evidence="1" type="ORF">DPMN_143603</name>
</gene>
<evidence type="ECO:0000313" key="2">
    <source>
        <dbReference type="Proteomes" id="UP000828390"/>
    </source>
</evidence>
<organism evidence="1 2">
    <name type="scientific">Dreissena polymorpha</name>
    <name type="common">Zebra mussel</name>
    <name type="synonym">Mytilus polymorpha</name>
    <dbReference type="NCBI Taxonomy" id="45954"/>
    <lineage>
        <taxon>Eukaryota</taxon>
        <taxon>Metazoa</taxon>
        <taxon>Spiralia</taxon>
        <taxon>Lophotrochozoa</taxon>
        <taxon>Mollusca</taxon>
        <taxon>Bivalvia</taxon>
        <taxon>Autobranchia</taxon>
        <taxon>Heteroconchia</taxon>
        <taxon>Euheterodonta</taxon>
        <taxon>Imparidentia</taxon>
        <taxon>Neoheterodontei</taxon>
        <taxon>Myida</taxon>
        <taxon>Dreissenoidea</taxon>
        <taxon>Dreissenidae</taxon>
        <taxon>Dreissena</taxon>
    </lineage>
</organism>
<comment type="caution">
    <text evidence="1">The sequence shown here is derived from an EMBL/GenBank/DDBJ whole genome shotgun (WGS) entry which is preliminary data.</text>
</comment>
<accession>A0A9D4GGK8</accession>
<proteinExistence type="predicted"/>
<evidence type="ECO:0000313" key="1">
    <source>
        <dbReference type="EMBL" id="KAH3815084.1"/>
    </source>
</evidence>
<sequence>MLQERRGLARNDTCYWQADWPRFTGLSALYRHQDAGTECYIAGSQSDCRMQSQLL</sequence>
<dbReference type="Proteomes" id="UP000828390">
    <property type="component" value="Unassembled WGS sequence"/>
</dbReference>
<protein>
    <submittedName>
        <fullName evidence="1">Uncharacterized protein</fullName>
    </submittedName>
</protein>
<name>A0A9D4GGK8_DREPO</name>
<dbReference type="EMBL" id="JAIWYP010000006">
    <property type="protein sequence ID" value="KAH3815084.1"/>
    <property type="molecule type" value="Genomic_DNA"/>
</dbReference>
<reference evidence="1" key="2">
    <citation type="submission" date="2020-11" db="EMBL/GenBank/DDBJ databases">
        <authorList>
            <person name="McCartney M.A."/>
            <person name="Auch B."/>
            <person name="Kono T."/>
            <person name="Mallez S."/>
            <person name="Becker A."/>
            <person name="Gohl D.M."/>
            <person name="Silverstein K.A.T."/>
            <person name="Koren S."/>
            <person name="Bechman K.B."/>
            <person name="Herman A."/>
            <person name="Abrahante J.E."/>
            <person name="Garbe J."/>
        </authorList>
    </citation>
    <scope>NUCLEOTIDE SEQUENCE</scope>
    <source>
        <strain evidence="1">Duluth1</strain>
        <tissue evidence="1">Whole animal</tissue>
    </source>
</reference>